<evidence type="ECO:0008006" key="4">
    <source>
        <dbReference type="Google" id="ProtNLM"/>
    </source>
</evidence>
<dbReference type="EMBL" id="JARJBB010000077">
    <property type="protein sequence ID" value="MDF3303344.1"/>
    <property type="molecule type" value="Genomic_DNA"/>
</dbReference>
<organism evidence="2 3">
    <name type="scientific">Streptomyces tropicalis</name>
    <dbReference type="NCBI Taxonomy" id="3034234"/>
    <lineage>
        <taxon>Bacteria</taxon>
        <taxon>Bacillati</taxon>
        <taxon>Actinomycetota</taxon>
        <taxon>Actinomycetes</taxon>
        <taxon>Kitasatosporales</taxon>
        <taxon>Streptomycetaceae</taxon>
        <taxon>Streptomyces</taxon>
    </lineage>
</organism>
<dbReference type="Proteomes" id="UP001221150">
    <property type="component" value="Unassembled WGS sequence"/>
</dbReference>
<reference evidence="2 3" key="1">
    <citation type="submission" date="2023-03" db="EMBL/GenBank/DDBJ databases">
        <title>Draft genome sequence of Streptomyces sp. K1PA1 isolated from peat swamp forest in Thailand.</title>
        <authorList>
            <person name="Klaysubun C."/>
            <person name="Duangmal K."/>
        </authorList>
    </citation>
    <scope>NUCLEOTIDE SEQUENCE [LARGE SCALE GENOMIC DNA]</scope>
    <source>
        <strain evidence="2 3">K1PA1</strain>
    </source>
</reference>
<protein>
    <recommendedName>
        <fullName evidence="4">Secreted protein</fullName>
    </recommendedName>
</protein>
<dbReference type="RefSeq" id="WP_276112862.1">
    <property type="nucleotide sequence ID" value="NZ_JARJBB010000077.1"/>
</dbReference>
<feature type="chain" id="PRO_5046704825" description="Secreted protein" evidence="1">
    <location>
        <begin position="51"/>
        <end position="143"/>
    </location>
</feature>
<accession>A0ABT6AFB7</accession>
<evidence type="ECO:0000313" key="2">
    <source>
        <dbReference type="EMBL" id="MDF3303344.1"/>
    </source>
</evidence>
<sequence>MTVRAYFGIAEPNKPHPASQRRTRRRVAVATGTAAAVGLMALPFAAPASADPTYVGYEGFTVDLHPKPGTGGLYFRDAGGHIKGLMGEKDEASVLGCHPNDPTLAWVVQTSRGDGHGGWGTYQGFVRFAYANTENNVPIPCGG</sequence>
<evidence type="ECO:0000313" key="3">
    <source>
        <dbReference type="Proteomes" id="UP001221150"/>
    </source>
</evidence>
<keyword evidence="3" id="KW-1185">Reference proteome</keyword>
<feature type="signal peptide" evidence="1">
    <location>
        <begin position="1"/>
        <end position="50"/>
    </location>
</feature>
<name>A0ABT6AFB7_9ACTN</name>
<proteinExistence type="predicted"/>
<evidence type="ECO:0000256" key="1">
    <source>
        <dbReference type="SAM" id="SignalP"/>
    </source>
</evidence>
<gene>
    <name evidence="2" type="ORF">P3H78_33025</name>
</gene>
<keyword evidence="1" id="KW-0732">Signal</keyword>
<comment type="caution">
    <text evidence="2">The sequence shown here is derived from an EMBL/GenBank/DDBJ whole genome shotgun (WGS) entry which is preliminary data.</text>
</comment>